<accession>A0ABY6K2Q9</accession>
<reference evidence="2 3" key="1">
    <citation type="submission" date="2022-01" db="EMBL/GenBank/DDBJ databases">
        <title>A chromosomal length assembly of Cordylochernes scorpioides.</title>
        <authorList>
            <person name="Zeh D."/>
            <person name="Zeh J."/>
        </authorList>
    </citation>
    <scope>NUCLEOTIDE SEQUENCE [LARGE SCALE GENOMIC DNA]</scope>
    <source>
        <strain evidence="2">IN4F17</strain>
        <tissue evidence="2">Whole Body</tissue>
    </source>
</reference>
<evidence type="ECO:0000313" key="3">
    <source>
        <dbReference type="Proteomes" id="UP001235939"/>
    </source>
</evidence>
<dbReference type="Proteomes" id="UP001235939">
    <property type="component" value="Chromosome 01"/>
</dbReference>
<dbReference type="EMBL" id="CP092863">
    <property type="protein sequence ID" value="UYV61485.1"/>
    <property type="molecule type" value="Genomic_DNA"/>
</dbReference>
<gene>
    <name evidence="2" type="ORF">LAZ67_1005026</name>
</gene>
<evidence type="ECO:0000259" key="1">
    <source>
        <dbReference type="PROSITE" id="PS50878"/>
    </source>
</evidence>
<keyword evidence="3" id="KW-1185">Reference proteome</keyword>
<proteinExistence type="predicted"/>
<dbReference type="PROSITE" id="PS50878">
    <property type="entry name" value="RT_POL"/>
    <property type="match status" value="1"/>
</dbReference>
<dbReference type="InterPro" id="IPR036691">
    <property type="entry name" value="Endo/exonu/phosph_ase_sf"/>
</dbReference>
<dbReference type="PANTHER" id="PTHR19446">
    <property type="entry name" value="REVERSE TRANSCRIPTASES"/>
    <property type="match status" value="1"/>
</dbReference>
<sequence length="448" mass="51026">MEVFAADSTMSTDTAPPYPWRGTIAEVHQPGENLNTLIEEFKKIDEVNQKALIYAPKPLDPTIVLKSITKSTDIKELPSILCKMNPELEGREKKIKVLFAMRSNTDVQDVVLRISPAPGIDHISNQMIKTAVHHISPVLTKLFNACIGLNYYPEAWRKSAVMIIKKPNKENYKDPKAYRPISLSSNLGKIFESLIHIELLNHINSNNVVHPAQHGFTQEKSTISALQEITKLSLLKRETENTAIVTVDISGAFDNAWHPAILQQLDKANFPATPVWFDPTTNSNGFKFHSIIDEHSLFIHNLKIPTCRNSSIIDLTISNKKSISFVQNWKTTILTNISDHVAITFDIYHNFNRQRTVQNSTWKFIEKDAGWKTFTEKISIQDVDNIITKINHASNIKDIDNIVKTLTQIIKEAAYLSLNVKTRSGNHKTNTYWWDGKLENMKKRFPLY</sequence>
<evidence type="ECO:0000313" key="2">
    <source>
        <dbReference type="EMBL" id="UYV61485.1"/>
    </source>
</evidence>
<protein>
    <recommendedName>
        <fullName evidence="1">Reverse transcriptase domain-containing protein</fullName>
    </recommendedName>
</protein>
<dbReference type="Pfam" id="PF00078">
    <property type="entry name" value="RVT_1"/>
    <property type="match status" value="1"/>
</dbReference>
<dbReference type="Gene3D" id="3.60.10.10">
    <property type="entry name" value="Endonuclease/exonuclease/phosphatase"/>
    <property type="match status" value="1"/>
</dbReference>
<dbReference type="InterPro" id="IPR000477">
    <property type="entry name" value="RT_dom"/>
</dbReference>
<organism evidence="2 3">
    <name type="scientific">Cordylochernes scorpioides</name>
    <dbReference type="NCBI Taxonomy" id="51811"/>
    <lineage>
        <taxon>Eukaryota</taxon>
        <taxon>Metazoa</taxon>
        <taxon>Ecdysozoa</taxon>
        <taxon>Arthropoda</taxon>
        <taxon>Chelicerata</taxon>
        <taxon>Arachnida</taxon>
        <taxon>Pseudoscorpiones</taxon>
        <taxon>Cheliferoidea</taxon>
        <taxon>Chernetidae</taxon>
        <taxon>Cordylochernes</taxon>
    </lineage>
</organism>
<feature type="domain" description="Reverse transcriptase" evidence="1">
    <location>
        <begin position="145"/>
        <end position="420"/>
    </location>
</feature>
<name>A0ABY6K2Q9_9ARAC</name>
<dbReference type="SUPFAM" id="SSF56219">
    <property type="entry name" value="DNase I-like"/>
    <property type="match status" value="1"/>
</dbReference>